<organism evidence="2 3">
    <name type="scientific">Phytophthora ramorum</name>
    <name type="common">Sudden oak death agent</name>
    <dbReference type="NCBI Taxonomy" id="164328"/>
    <lineage>
        <taxon>Eukaryota</taxon>
        <taxon>Sar</taxon>
        <taxon>Stramenopiles</taxon>
        <taxon>Oomycota</taxon>
        <taxon>Peronosporomycetes</taxon>
        <taxon>Peronosporales</taxon>
        <taxon>Peronosporaceae</taxon>
        <taxon>Phytophthora</taxon>
    </lineage>
</organism>
<dbReference type="EMBL" id="DS566032">
    <property type="status" value="NOT_ANNOTATED_CDS"/>
    <property type="molecule type" value="Genomic_DNA"/>
</dbReference>
<dbReference type="STRING" id="164328.H3GQ81"/>
<feature type="compositionally biased region" description="Acidic residues" evidence="1">
    <location>
        <begin position="244"/>
        <end position="270"/>
    </location>
</feature>
<dbReference type="EnsemblProtists" id="Phyra78923">
    <property type="protein sequence ID" value="Phyra78923"/>
    <property type="gene ID" value="Phyra78923"/>
</dbReference>
<protein>
    <submittedName>
        <fullName evidence="2">Uncharacterized protein</fullName>
    </submittedName>
</protein>
<dbReference type="InParanoid" id="H3GQ81"/>
<evidence type="ECO:0000313" key="2">
    <source>
        <dbReference type="EnsemblProtists" id="Phyra78923"/>
    </source>
</evidence>
<sequence length="426" mass="47554">MAYDPYKSLLANATREHLKHSIDLNTHLVGNVFLPAIDSQLKKPSKSHASLKRLKVIEQCIMAENKREDRLAKCATSKARRVISKKFQAQRERERELIQALMLGQYPERLQDIKLLETEVVPAKTPRQQLNQEITGLTAKVATPDRVFRKTDVTGGVPKSKPHAHKKFTLPQCNGSPGKKSNAKAQAAAAANLSSRSRGISLRGRETQTQDTDEGSDSNEEPATVGDKSPVSEDSADYGNDAFDPADDGSLEAEEHDEDDVDPDDNADDDLETDVAETLFDIVDMVEAAIADEEREAMPSPRTVSPRPRSSMDRTTKYVLRIQSVFRGYRARIAFRLALYEDALSCGVLGAMPGTIQGRSGWYLDPKRLMAYYFSIPEPGGDWEQKYTLRCSRLVLTPYEMREEVLSKVPALLQQSDVEQDEEGQQ</sequence>
<feature type="compositionally biased region" description="Acidic residues" evidence="1">
    <location>
        <begin position="211"/>
        <end position="220"/>
    </location>
</feature>
<reference evidence="3" key="1">
    <citation type="journal article" date="2006" name="Science">
        <title>Phytophthora genome sequences uncover evolutionary origins and mechanisms of pathogenesis.</title>
        <authorList>
            <person name="Tyler B.M."/>
            <person name="Tripathy S."/>
            <person name="Zhang X."/>
            <person name="Dehal P."/>
            <person name="Jiang R.H."/>
            <person name="Aerts A."/>
            <person name="Arredondo F.D."/>
            <person name="Baxter L."/>
            <person name="Bensasson D."/>
            <person name="Beynon J.L."/>
            <person name="Chapman J."/>
            <person name="Damasceno C.M."/>
            <person name="Dorrance A.E."/>
            <person name="Dou D."/>
            <person name="Dickerman A.W."/>
            <person name="Dubchak I.L."/>
            <person name="Garbelotto M."/>
            <person name="Gijzen M."/>
            <person name="Gordon S.G."/>
            <person name="Govers F."/>
            <person name="Grunwald N.J."/>
            <person name="Huang W."/>
            <person name="Ivors K.L."/>
            <person name="Jones R.W."/>
            <person name="Kamoun S."/>
            <person name="Krampis K."/>
            <person name="Lamour K.H."/>
            <person name="Lee M.K."/>
            <person name="McDonald W.H."/>
            <person name="Medina M."/>
            <person name="Meijer H.J."/>
            <person name="Nordberg E.K."/>
            <person name="Maclean D.J."/>
            <person name="Ospina-Giraldo M.D."/>
            <person name="Morris P.F."/>
            <person name="Phuntumart V."/>
            <person name="Putnam N.H."/>
            <person name="Rash S."/>
            <person name="Rose J.K."/>
            <person name="Sakihama Y."/>
            <person name="Salamov A.A."/>
            <person name="Savidor A."/>
            <person name="Scheuring C.F."/>
            <person name="Smith B.M."/>
            <person name="Sobral B.W."/>
            <person name="Terry A."/>
            <person name="Torto-Alalibo T.A."/>
            <person name="Win J."/>
            <person name="Xu Z."/>
            <person name="Zhang H."/>
            <person name="Grigoriev I.V."/>
            <person name="Rokhsar D.S."/>
            <person name="Boore J.L."/>
        </authorList>
    </citation>
    <scope>NUCLEOTIDE SEQUENCE [LARGE SCALE GENOMIC DNA]</scope>
    <source>
        <strain evidence="3">Pr102</strain>
    </source>
</reference>
<feature type="region of interest" description="Disordered" evidence="1">
    <location>
        <begin position="149"/>
        <end position="270"/>
    </location>
</feature>
<proteinExistence type="predicted"/>
<name>H3GQ81_PHYRM</name>
<dbReference type="Proteomes" id="UP000005238">
    <property type="component" value="Unassembled WGS sequence"/>
</dbReference>
<dbReference type="VEuPathDB" id="FungiDB:KRP23_7858"/>
<evidence type="ECO:0000313" key="3">
    <source>
        <dbReference type="Proteomes" id="UP000005238"/>
    </source>
</evidence>
<feature type="compositionally biased region" description="Low complexity" evidence="1">
    <location>
        <begin position="183"/>
        <end position="202"/>
    </location>
</feature>
<dbReference type="PROSITE" id="PS50096">
    <property type="entry name" value="IQ"/>
    <property type="match status" value="1"/>
</dbReference>
<reference evidence="2" key="2">
    <citation type="submission" date="2015-06" db="UniProtKB">
        <authorList>
            <consortium name="EnsemblProtists"/>
        </authorList>
    </citation>
    <scope>IDENTIFICATION</scope>
    <source>
        <strain evidence="2">Pr102</strain>
    </source>
</reference>
<dbReference type="HOGENOM" id="CLU_644773_0_0_1"/>
<evidence type="ECO:0000256" key="1">
    <source>
        <dbReference type="SAM" id="MobiDB-lite"/>
    </source>
</evidence>
<keyword evidence="3" id="KW-1185">Reference proteome</keyword>
<dbReference type="eggNOG" id="ENOG502S96X">
    <property type="taxonomic scope" value="Eukaryota"/>
</dbReference>
<accession>H3GQ81</accession>
<dbReference type="VEuPathDB" id="FungiDB:KRP22_155"/>
<dbReference type="AlphaFoldDB" id="H3GQ81"/>